<name>A0A4E9F2B1_BRUMA</name>
<reference evidence="3" key="1">
    <citation type="journal article" date="2007" name="Science">
        <title>Draft genome of the filarial nematode parasite Brugia malayi.</title>
        <authorList>
            <person name="Ghedin E."/>
            <person name="Wang S."/>
            <person name="Spiro D."/>
            <person name="Caler E."/>
            <person name="Zhao Q."/>
            <person name="Crabtree J."/>
            <person name="Allen J.E."/>
            <person name="Delcher A.L."/>
            <person name="Guiliano D.B."/>
            <person name="Miranda-Saavedra D."/>
            <person name="Angiuoli S.V."/>
            <person name="Creasy T."/>
            <person name="Amedeo P."/>
            <person name="Haas B."/>
            <person name="El-Sayed N.M."/>
            <person name="Wortman J.R."/>
            <person name="Feldblyum T."/>
            <person name="Tallon L."/>
            <person name="Schatz M."/>
            <person name="Shumway M."/>
            <person name="Koo H."/>
            <person name="Salzberg S.L."/>
            <person name="Schobel S."/>
            <person name="Pertea M."/>
            <person name="Pop M."/>
            <person name="White O."/>
            <person name="Barton G.J."/>
            <person name="Carlow C.K."/>
            <person name="Crawford M.J."/>
            <person name="Daub J."/>
            <person name="Dimmic M.W."/>
            <person name="Estes C.F."/>
            <person name="Foster J.M."/>
            <person name="Ganatra M."/>
            <person name="Gregory W.F."/>
            <person name="Johnson N.M."/>
            <person name="Jin J."/>
            <person name="Komuniecki R."/>
            <person name="Korf I."/>
            <person name="Kumar S."/>
            <person name="Laney S."/>
            <person name="Li B.W."/>
            <person name="Li W."/>
            <person name="Lindblom T.H."/>
            <person name="Lustigman S."/>
            <person name="Ma D."/>
            <person name="Maina C.V."/>
            <person name="Martin D.M."/>
            <person name="McCarter J.P."/>
            <person name="McReynolds L."/>
            <person name="Mitreva M."/>
            <person name="Nutman T.B."/>
            <person name="Parkinson J."/>
            <person name="Peregrin-Alvarez J.M."/>
            <person name="Poole C."/>
            <person name="Ren Q."/>
            <person name="Saunders L."/>
            <person name="Sluder A.E."/>
            <person name="Smith K."/>
            <person name="Stanke M."/>
            <person name="Unnasch T.R."/>
            <person name="Ware J."/>
            <person name="Wei A.D."/>
            <person name="Weil G."/>
            <person name="Williams D.J."/>
            <person name="Zhang Y."/>
            <person name="Williams S.A."/>
            <person name="Fraser-Liggett C."/>
            <person name="Slatko B."/>
            <person name="Blaxter M.L."/>
            <person name="Scott A.L."/>
        </authorList>
    </citation>
    <scope>NUCLEOTIDE SEQUENCE</scope>
    <source>
        <strain evidence="3">FR3</strain>
    </source>
</reference>
<evidence type="ECO:0000313" key="4">
    <source>
        <dbReference type="WBParaSite" id="Bm7957.1"/>
    </source>
</evidence>
<dbReference type="WBParaSite" id="Bm7957.1">
    <property type="protein sequence ID" value="Bm7957.1"/>
    <property type="gene ID" value="WBGene00228218"/>
</dbReference>
<dbReference type="KEGG" id="bmy:BM_BM7957"/>
<feature type="region of interest" description="Disordered" evidence="1">
    <location>
        <begin position="35"/>
        <end position="157"/>
    </location>
</feature>
<evidence type="ECO:0000313" key="3">
    <source>
        <dbReference type="Proteomes" id="UP000006672"/>
    </source>
</evidence>
<evidence type="ECO:0000256" key="1">
    <source>
        <dbReference type="SAM" id="MobiDB-lite"/>
    </source>
</evidence>
<sequence length="170" mass="18369">MLFFAPLIILQMECASQKKQMYKITNSMRSSALPVLQESPRPQPQSLQPPPQPEAPQLPPVAPIYAKHSLATSNQETQTPIATIPIECSPSAELRADNKKSISKESIEPEQSPEKEKDAGTTNGKGGGEGREGGNSTVGIDEKGGRKDDGFDECPDLTPDILKNIINDNC</sequence>
<dbReference type="CTD" id="6100139"/>
<proteinExistence type="predicted"/>
<dbReference type="Proteomes" id="UP000006672">
    <property type="component" value="Unassembled WGS sequence"/>
</dbReference>
<feature type="compositionally biased region" description="Polar residues" evidence="1">
    <location>
        <begin position="70"/>
        <end position="81"/>
    </location>
</feature>
<dbReference type="AlphaFoldDB" id="A0A4E9F2B1"/>
<accession>A0A8L7TH07</accession>
<dbReference type="OrthoDB" id="5875710at2759"/>
<feature type="compositionally biased region" description="Basic and acidic residues" evidence="1">
    <location>
        <begin position="94"/>
        <end position="119"/>
    </location>
</feature>
<keyword evidence="3" id="KW-1185">Reference proteome</keyword>
<reference evidence="4" key="3">
    <citation type="submission" date="2022-04" db="UniProtKB">
        <authorList>
            <consortium name="WormBaseParasite"/>
        </authorList>
    </citation>
    <scope>IDENTIFICATION</scope>
</reference>
<dbReference type="RefSeq" id="XP_001896696.1">
    <property type="nucleotide sequence ID" value="XM_001896661.1"/>
</dbReference>
<gene>
    <name evidence="2" type="primary">Bm7957</name>
    <name evidence="2" type="ORF">BM_BM7957</name>
</gene>
<accession>A0A4E9F2B1</accession>
<organism evidence="2">
    <name type="scientific">Brugia malayi</name>
    <name type="common">Filarial nematode worm</name>
    <dbReference type="NCBI Taxonomy" id="6279"/>
    <lineage>
        <taxon>Eukaryota</taxon>
        <taxon>Metazoa</taxon>
        <taxon>Ecdysozoa</taxon>
        <taxon>Nematoda</taxon>
        <taxon>Chromadorea</taxon>
        <taxon>Rhabditida</taxon>
        <taxon>Spirurina</taxon>
        <taxon>Spiruromorpha</taxon>
        <taxon>Filarioidea</taxon>
        <taxon>Onchocercidae</taxon>
        <taxon>Brugia</taxon>
    </lineage>
</organism>
<feature type="compositionally biased region" description="Basic and acidic residues" evidence="1">
    <location>
        <begin position="140"/>
        <end position="149"/>
    </location>
</feature>
<dbReference type="GeneID" id="6100139"/>
<dbReference type="EMBL" id="CAAKNF010000196">
    <property type="protein sequence ID" value="VIO89338.1"/>
    <property type="molecule type" value="Genomic_DNA"/>
</dbReference>
<feature type="compositionally biased region" description="Pro residues" evidence="1">
    <location>
        <begin position="41"/>
        <end position="62"/>
    </location>
</feature>
<reference evidence="2" key="2">
    <citation type="submission" date="2019-04" db="EMBL/GenBank/DDBJ databases">
        <authorList>
            <person name="Howe K."/>
            <person name="Paulini M."/>
            <person name="Williams G."/>
        </authorList>
    </citation>
    <scope>NUCLEOTIDE SEQUENCE [LARGE SCALE GENOMIC DNA]</scope>
    <source>
        <strain evidence="2">FR3</strain>
    </source>
</reference>
<protein>
    <submittedName>
        <fullName evidence="4">Bm7957</fullName>
    </submittedName>
</protein>
<evidence type="ECO:0000313" key="2">
    <source>
        <dbReference type="EMBL" id="VIO89338.1"/>
    </source>
</evidence>